<dbReference type="OrthoDB" id="5091607at2759"/>
<evidence type="ECO:0000256" key="5">
    <source>
        <dbReference type="ARBA" id="ARBA00023136"/>
    </source>
</evidence>
<dbReference type="EMBL" id="LUFC02000789">
    <property type="protein sequence ID" value="KAF4494312.1"/>
    <property type="molecule type" value="Genomic_DNA"/>
</dbReference>
<comment type="caution">
    <text evidence="6">The sequence shown here is derived from an EMBL/GenBank/DDBJ whole genome shotgun (WGS) entry which is preliminary data.</text>
</comment>
<dbReference type="PANTHER" id="PTHR43791:SF36">
    <property type="entry name" value="TRANSPORTER, PUTATIVE (AFU_ORTHOLOGUE AFUA_6G08340)-RELATED"/>
    <property type="match status" value="1"/>
</dbReference>
<comment type="subcellular location">
    <subcellularLocation>
        <location evidence="1">Membrane</location>
        <topology evidence="1">Multi-pass membrane protein</topology>
    </subcellularLocation>
</comment>
<protein>
    <submittedName>
        <fullName evidence="6">Major facilitator superfamily transporter</fullName>
    </submittedName>
</protein>
<keyword evidence="4" id="KW-1133">Transmembrane helix</keyword>
<keyword evidence="3" id="KW-0812">Transmembrane</keyword>
<evidence type="ECO:0000313" key="6">
    <source>
        <dbReference type="EMBL" id="KAF4494312.1"/>
    </source>
</evidence>
<keyword evidence="7" id="KW-1185">Reference proteome</keyword>
<dbReference type="GO" id="GO:0016020">
    <property type="term" value="C:membrane"/>
    <property type="evidence" value="ECO:0007669"/>
    <property type="project" value="UniProtKB-SubCell"/>
</dbReference>
<name>A0A9P5B3J8_9HYPO</name>
<accession>A0A9P5B3J8</accession>
<evidence type="ECO:0000256" key="3">
    <source>
        <dbReference type="ARBA" id="ARBA00022692"/>
    </source>
</evidence>
<keyword evidence="5" id="KW-0472">Membrane</keyword>
<gene>
    <name evidence="6" type="ORF">FAGAP_9566</name>
</gene>
<dbReference type="AlphaFoldDB" id="A0A9P5B3J8"/>
<evidence type="ECO:0000313" key="7">
    <source>
        <dbReference type="Proteomes" id="UP000737391"/>
    </source>
</evidence>
<evidence type="ECO:0000256" key="4">
    <source>
        <dbReference type="ARBA" id="ARBA00022989"/>
    </source>
</evidence>
<organism evidence="6 7">
    <name type="scientific">Fusarium agapanthi</name>
    <dbReference type="NCBI Taxonomy" id="1803897"/>
    <lineage>
        <taxon>Eukaryota</taxon>
        <taxon>Fungi</taxon>
        <taxon>Dikarya</taxon>
        <taxon>Ascomycota</taxon>
        <taxon>Pezizomycotina</taxon>
        <taxon>Sordariomycetes</taxon>
        <taxon>Hypocreomycetidae</taxon>
        <taxon>Hypocreales</taxon>
        <taxon>Nectriaceae</taxon>
        <taxon>Fusarium</taxon>
        <taxon>Fusarium fujikuroi species complex</taxon>
    </lineage>
</organism>
<dbReference type="PANTHER" id="PTHR43791">
    <property type="entry name" value="PERMEASE-RELATED"/>
    <property type="match status" value="1"/>
</dbReference>
<keyword evidence="2" id="KW-0813">Transport</keyword>
<dbReference type="Proteomes" id="UP000737391">
    <property type="component" value="Unassembled WGS sequence"/>
</dbReference>
<dbReference type="GO" id="GO:0022857">
    <property type="term" value="F:transmembrane transporter activity"/>
    <property type="evidence" value="ECO:0007669"/>
    <property type="project" value="TreeGrafter"/>
</dbReference>
<evidence type="ECO:0000256" key="2">
    <source>
        <dbReference type="ARBA" id="ARBA00022448"/>
    </source>
</evidence>
<sequence>MEPKIKEKPASEQCVSKDLADGEIVKPGGALADNEELTMTLANYVPDTAEERSLVRKIDFTLLPYLWWMYVLAYLDRGDIANTNAAVMGEDINMKDNDYCEVPSNMIMNKCRPSSTSYP</sequence>
<evidence type="ECO:0000256" key="1">
    <source>
        <dbReference type="ARBA" id="ARBA00004141"/>
    </source>
</evidence>
<proteinExistence type="predicted"/>
<reference evidence="6" key="1">
    <citation type="submission" date="2020-01" db="EMBL/GenBank/DDBJ databases">
        <title>Identification and distribution of gene clusters putatively required for synthesis of sphingolipid metabolism inhibitors in phylogenetically diverse species of the filamentous fungus Fusarium.</title>
        <authorList>
            <person name="Kim H.-S."/>
            <person name="Busman M."/>
            <person name="Brown D.W."/>
            <person name="Divon H."/>
            <person name="Uhlig S."/>
            <person name="Proctor R.H."/>
        </authorList>
    </citation>
    <scope>NUCLEOTIDE SEQUENCE</scope>
    <source>
        <strain evidence="6">NRRL 31653</strain>
    </source>
</reference>